<dbReference type="Proteomes" id="UP000240527">
    <property type="component" value="Chromosome"/>
</dbReference>
<feature type="domain" description="Peptidase M56" evidence="2">
    <location>
        <begin position="72"/>
        <end position="277"/>
    </location>
</feature>
<evidence type="ECO:0000313" key="4">
    <source>
        <dbReference type="Proteomes" id="UP000240527"/>
    </source>
</evidence>
<sequence>MMDALLASTALGLVAAWPASGLGWLLGRAAETLTADPQARARAWSQAVCLPPAALALMVGVAALPEEATAPVYQAAMASSTFASAASTLSAVSGRALSGFDAAETLGAALILGALGGLVVAGARDVMGRVRLRRIAKAARPAPNDLTLAVRAAARRLDTGRPEVRISDDLDQPLLAGLSTPVILLPRALAEPLDIDRLVPVCAHELAHLKRGDNWRMLFEHLLGGLFWMAPPYALLRARAAAAREEVADALALDGAAPAVRKTYAETLITVLRARAAPTLHPAFTGRGRRLTLMRLQAITEPRARASRARRALIALIGLLAAGATATGSMALAEQADGGGASSRSVITDGKGLRLDIRSDYVRVTNTEVVDGRLRPEDGQVWTYHGDVRVKGRLNSPQVRVLLDGQAPPPGFDATALPKGAIQSLQVTHHQRDQTPSIELNVITKPAL</sequence>
<feature type="transmembrane region" description="Helical" evidence="1">
    <location>
        <begin position="312"/>
        <end position="333"/>
    </location>
</feature>
<dbReference type="EMBL" id="CP027850">
    <property type="protein sequence ID" value="AVQ01116.1"/>
    <property type="molecule type" value="Genomic_DNA"/>
</dbReference>
<organism evidence="3 4">
    <name type="scientific">Caulobacter segnis</name>
    <dbReference type="NCBI Taxonomy" id="88688"/>
    <lineage>
        <taxon>Bacteria</taxon>
        <taxon>Pseudomonadati</taxon>
        <taxon>Pseudomonadota</taxon>
        <taxon>Alphaproteobacteria</taxon>
        <taxon>Caulobacterales</taxon>
        <taxon>Caulobacteraceae</taxon>
        <taxon>Caulobacter</taxon>
    </lineage>
</organism>
<dbReference type="Gene3D" id="3.30.2010.10">
    <property type="entry name" value="Metalloproteases ('zincins'), catalytic domain"/>
    <property type="match status" value="1"/>
</dbReference>
<dbReference type="PANTHER" id="PTHR34978:SF3">
    <property type="entry name" value="SLR0241 PROTEIN"/>
    <property type="match status" value="1"/>
</dbReference>
<dbReference type="CDD" id="cd07341">
    <property type="entry name" value="M56_BlaR1_MecR1_like"/>
    <property type="match status" value="1"/>
</dbReference>
<dbReference type="InterPro" id="IPR052173">
    <property type="entry name" value="Beta-lactam_resp_regulator"/>
</dbReference>
<keyword evidence="1" id="KW-0812">Transmembrane</keyword>
<dbReference type="InterPro" id="IPR008756">
    <property type="entry name" value="Peptidase_M56"/>
</dbReference>
<gene>
    <name evidence="3" type="ORF">B7G68_04130</name>
</gene>
<keyword evidence="1" id="KW-0472">Membrane</keyword>
<protein>
    <submittedName>
        <fullName evidence="3">Peptidase M56</fullName>
    </submittedName>
</protein>
<reference evidence="3 4" key="1">
    <citation type="journal article" date="2015" name="Biotechnol. Bioeng.">
        <title>Genome sequence and phenotypic characterization of Caulobacter segnis.</title>
        <authorList>
            <person name="Patel S."/>
            <person name="Fletcher B."/>
            <person name="Scott D.C."/>
            <person name="Ely B."/>
        </authorList>
    </citation>
    <scope>NUCLEOTIDE SEQUENCE [LARGE SCALE GENOMIC DNA]</scope>
    <source>
        <strain evidence="3 4">TK0059</strain>
    </source>
</reference>
<evidence type="ECO:0000313" key="3">
    <source>
        <dbReference type="EMBL" id="AVQ01116.1"/>
    </source>
</evidence>
<name>A0ABN5IRU0_9CAUL</name>
<dbReference type="PANTHER" id="PTHR34978">
    <property type="entry name" value="POSSIBLE SENSOR-TRANSDUCER PROTEIN BLAR"/>
    <property type="match status" value="1"/>
</dbReference>
<dbReference type="Pfam" id="PF05569">
    <property type="entry name" value="Peptidase_M56"/>
    <property type="match status" value="1"/>
</dbReference>
<feature type="transmembrane region" description="Helical" evidence="1">
    <location>
        <begin position="45"/>
        <end position="64"/>
    </location>
</feature>
<proteinExistence type="predicted"/>
<keyword evidence="4" id="KW-1185">Reference proteome</keyword>
<feature type="transmembrane region" description="Helical" evidence="1">
    <location>
        <begin position="106"/>
        <end position="127"/>
    </location>
</feature>
<keyword evidence="1" id="KW-1133">Transmembrane helix</keyword>
<evidence type="ECO:0000259" key="2">
    <source>
        <dbReference type="Pfam" id="PF05569"/>
    </source>
</evidence>
<evidence type="ECO:0000256" key="1">
    <source>
        <dbReference type="SAM" id="Phobius"/>
    </source>
</evidence>
<accession>A0ABN5IRU0</accession>